<dbReference type="PANTHER" id="PTHR43133:SF8">
    <property type="entry name" value="RNA POLYMERASE SIGMA FACTOR HI_1459-RELATED"/>
    <property type="match status" value="1"/>
</dbReference>
<keyword evidence="5" id="KW-0804">Transcription</keyword>
<dbReference type="CDD" id="cd06171">
    <property type="entry name" value="Sigma70_r4"/>
    <property type="match status" value="1"/>
</dbReference>
<dbReference type="Proteomes" id="UP000587527">
    <property type="component" value="Unassembled WGS sequence"/>
</dbReference>
<dbReference type="GO" id="GO:0003677">
    <property type="term" value="F:DNA binding"/>
    <property type="evidence" value="ECO:0007669"/>
    <property type="project" value="UniProtKB-KW"/>
</dbReference>
<dbReference type="Pfam" id="PF08281">
    <property type="entry name" value="Sigma70_r4_2"/>
    <property type="match status" value="1"/>
</dbReference>
<evidence type="ECO:0000256" key="4">
    <source>
        <dbReference type="ARBA" id="ARBA00023125"/>
    </source>
</evidence>
<evidence type="ECO:0000256" key="3">
    <source>
        <dbReference type="ARBA" id="ARBA00023082"/>
    </source>
</evidence>
<evidence type="ECO:0000256" key="1">
    <source>
        <dbReference type="ARBA" id="ARBA00010641"/>
    </source>
</evidence>
<dbReference type="Gene3D" id="1.10.1740.10">
    <property type="match status" value="1"/>
</dbReference>
<dbReference type="InterPro" id="IPR013249">
    <property type="entry name" value="RNA_pol_sigma70_r4_t2"/>
</dbReference>
<evidence type="ECO:0000313" key="8">
    <source>
        <dbReference type="EMBL" id="MBB5868979.1"/>
    </source>
</evidence>
<evidence type="ECO:0000259" key="7">
    <source>
        <dbReference type="Pfam" id="PF08281"/>
    </source>
</evidence>
<keyword evidence="2" id="KW-0805">Transcription regulation</keyword>
<dbReference type="GO" id="GO:0006352">
    <property type="term" value="P:DNA-templated transcription initiation"/>
    <property type="evidence" value="ECO:0007669"/>
    <property type="project" value="InterPro"/>
</dbReference>
<feature type="domain" description="RNA polymerase sigma-70 region 2" evidence="6">
    <location>
        <begin position="31"/>
        <end position="90"/>
    </location>
</feature>
<dbReference type="PANTHER" id="PTHR43133">
    <property type="entry name" value="RNA POLYMERASE ECF-TYPE SIGMA FACTO"/>
    <property type="match status" value="1"/>
</dbReference>
<name>A0A841BP62_9ACTN</name>
<evidence type="ECO:0000259" key="6">
    <source>
        <dbReference type="Pfam" id="PF04542"/>
    </source>
</evidence>
<dbReference type="InterPro" id="IPR013325">
    <property type="entry name" value="RNA_pol_sigma_r2"/>
</dbReference>
<dbReference type="Gene3D" id="1.10.10.10">
    <property type="entry name" value="Winged helix-like DNA-binding domain superfamily/Winged helix DNA-binding domain"/>
    <property type="match status" value="1"/>
</dbReference>
<proteinExistence type="inferred from homology"/>
<dbReference type="NCBIfam" id="TIGR02937">
    <property type="entry name" value="sigma70-ECF"/>
    <property type="match status" value="1"/>
</dbReference>
<dbReference type="InterPro" id="IPR036388">
    <property type="entry name" value="WH-like_DNA-bd_sf"/>
</dbReference>
<dbReference type="InterPro" id="IPR014284">
    <property type="entry name" value="RNA_pol_sigma-70_dom"/>
</dbReference>
<gene>
    <name evidence="8" type="ORF">F4553_002358</name>
</gene>
<organism evidence="8 9">
    <name type="scientific">Allocatelliglobosispora scoriae</name>
    <dbReference type="NCBI Taxonomy" id="643052"/>
    <lineage>
        <taxon>Bacteria</taxon>
        <taxon>Bacillati</taxon>
        <taxon>Actinomycetota</taxon>
        <taxon>Actinomycetes</taxon>
        <taxon>Micromonosporales</taxon>
        <taxon>Micromonosporaceae</taxon>
        <taxon>Allocatelliglobosispora</taxon>
    </lineage>
</organism>
<keyword evidence="4" id="KW-0238">DNA-binding</keyword>
<dbReference type="RefSeq" id="WP_184835306.1">
    <property type="nucleotide sequence ID" value="NZ_JACHMN010000002.1"/>
</dbReference>
<protein>
    <submittedName>
        <fullName evidence="8">RNA polymerase sigma-70 factor (ECF subfamily)</fullName>
    </submittedName>
</protein>
<dbReference type="SUPFAM" id="SSF88659">
    <property type="entry name" value="Sigma3 and sigma4 domains of RNA polymerase sigma factors"/>
    <property type="match status" value="1"/>
</dbReference>
<dbReference type="InterPro" id="IPR013324">
    <property type="entry name" value="RNA_pol_sigma_r3/r4-like"/>
</dbReference>
<feature type="domain" description="RNA polymerase sigma factor 70 region 4 type 2" evidence="7">
    <location>
        <begin position="119"/>
        <end position="170"/>
    </location>
</feature>
<dbReference type="SUPFAM" id="SSF88946">
    <property type="entry name" value="Sigma2 domain of RNA polymerase sigma factors"/>
    <property type="match status" value="1"/>
</dbReference>
<evidence type="ECO:0000256" key="2">
    <source>
        <dbReference type="ARBA" id="ARBA00023015"/>
    </source>
</evidence>
<dbReference type="AlphaFoldDB" id="A0A841BP62"/>
<dbReference type="GO" id="GO:0016987">
    <property type="term" value="F:sigma factor activity"/>
    <property type="evidence" value="ECO:0007669"/>
    <property type="project" value="UniProtKB-KW"/>
</dbReference>
<keyword evidence="3" id="KW-0731">Sigma factor</keyword>
<comment type="similarity">
    <text evidence="1">Belongs to the sigma-70 factor family. ECF subfamily.</text>
</comment>
<accession>A0A841BP62</accession>
<evidence type="ECO:0000313" key="9">
    <source>
        <dbReference type="Proteomes" id="UP000587527"/>
    </source>
</evidence>
<reference evidence="8 9" key="1">
    <citation type="submission" date="2020-08" db="EMBL/GenBank/DDBJ databases">
        <title>Sequencing the genomes of 1000 actinobacteria strains.</title>
        <authorList>
            <person name="Klenk H.-P."/>
        </authorList>
    </citation>
    <scope>NUCLEOTIDE SEQUENCE [LARGE SCALE GENOMIC DNA]</scope>
    <source>
        <strain evidence="8 9">DSM 45362</strain>
    </source>
</reference>
<evidence type="ECO:0000256" key="5">
    <source>
        <dbReference type="ARBA" id="ARBA00023163"/>
    </source>
</evidence>
<dbReference type="InterPro" id="IPR039425">
    <property type="entry name" value="RNA_pol_sigma-70-like"/>
</dbReference>
<comment type="caution">
    <text evidence="8">The sequence shown here is derived from an EMBL/GenBank/DDBJ whole genome shotgun (WGS) entry which is preliminary data.</text>
</comment>
<dbReference type="InterPro" id="IPR007627">
    <property type="entry name" value="RNA_pol_sigma70_r2"/>
</dbReference>
<keyword evidence="9" id="KW-1185">Reference proteome</keyword>
<dbReference type="Pfam" id="PF04542">
    <property type="entry name" value="Sigma70_r2"/>
    <property type="match status" value="1"/>
</dbReference>
<sequence>MTRSVLGWGRRPETPAADHASRGVDEAFADFYRAEAPGLATFLLYLGARSNDVPDLVQETMFAASRAWQDITNRRAWLRRVASREFGRLLSRVEPRAVGVSRTALMVDEAAFEHWEQTNEVLRQLRELPARQRQVMAWTYDGFSPSEIAVELGITREAVRSNLLKARKALTYLSEQGGV</sequence>
<dbReference type="EMBL" id="JACHMN010000002">
    <property type="protein sequence ID" value="MBB5868979.1"/>
    <property type="molecule type" value="Genomic_DNA"/>
</dbReference>